<sequence>MGARDRTGNGGSVKQESTKPNTQSHYKQVHSHNLAHRLAHAAPLLANRTTNHHHHQQQRVTPRNVHIRPSLCGSFTVVAEEYAVALSDATGYIPMDRRCLVRVYERLQVLLVHGFASNRTIFSIGGGNGKSGPSFFEYLASRGFDTYAIDMRGTRESMSMGSMAPAYIKEHIEVDVPSAIACIKRLGHEKVYLIGHSMGGAISCAVAGQIPHDVAGVVHLAGLYHLTIPILGDVVDMYRASCPQPVQDLIHAGAGLAFRSLLHIFSPALQSLTGALSVEEEVAKTASISATQIAHRPKGKHLSSVANPPKRASLSNSAKYAATYIRRQRLPIRPVVEALLYVRRFLPPAVSQAVMNMLYPSPWLPYSVEDPGSMIDLSLESPTVGILVSVGKLALNSDLNQWLESSSAHRAEIPQTPKSGKKSPDDSHGDLKTLRNSSASPKNQVNGIQAVPLKISDIESVVVQKNGSSEWGTGASDGDDEDSLPEDSTHSLLKGNSSRIRTPSTVTASPPNDLVDTEATASEPPEPKVVKNIKQEVEAAAKQMAKNGDGHFMQGWDELGPYLEQFERLEHLPLFFCPANADQILRTEDCMAGYRRSGSRWKESIVYRDTKSPGKPINGASKSNGSQSDMDLNKLINSNSVKQVPHITTTPATMSVRDIEASVLGSYSPTSISSSSSSAPGMSSMRTSSTGPLSPTSPERLKRVSSGSSFVKSTLFNPAYSTGASVFGGSGGVPAAPGPSASLLRPPPSVTISGGSNILARDTFEIEEDINIKQTRDAAKSRLLGPEYSVPSTYKYGHCDILGGQHAEEVWHRIADWLDVTSAREKEWRFRRRYSAK</sequence>
<feature type="compositionally biased region" description="Polar residues" evidence="3">
    <location>
        <begin position="490"/>
        <end position="510"/>
    </location>
</feature>
<dbReference type="GO" id="GO:0016042">
    <property type="term" value="P:lipid catabolic process"/>
    <property type="evidence" value="ECO:0007669"/>
    <property type="project" value="UniProtKB-KW"/>
</dbReference>
<evidence type="ECO:0000313" key="6">
    <source>
        <dbReference type="Proteomes" id="UP000320333"/>
    </source>
</evidence>
<dbReference type="OrthoDB" id="10249433at2759"/>
<keyword evidence="6" id="KW-1185">Reference proteome</keyword>
<proteinExistence type="predicted"/>
<dbReference type="Pfam" id="PF00561">
    <property type="entry name" value="Abhydrolase_1"/>
    <property type="match status" value="1"/>
</dbReference>
<feature type="region of interest" description="Disordered" evidence="3">
    <location>
        <begin position="466"/>
        <end position="525"/>
    </location>
</feature>
<gene>
    <name evidence="5" type="ORF">CcCBS67573_g00079</name>
</gene>
<reference evidence="5 6" key="1">
    <citation type="journal article" date="2019" name="Sci. Rep.">
        <title>Comparative genomics of chytrid fungi reveal insights into the obligate biotrophic and pathogenic lifestyle of Synchytrium endobioticum.</title>
        <authorList>
            <person name="van de Vossenberg B.T.L.H."/>
            <person name="Warris S."/>
            <person name="Nguyen H.D.T."/>
            <person name="van Gent-Pelzer M.P.E."/>
            <person name="Joly D.L."/>
            <person name="van de Geest H.C."/>
            <person name="Bonants P.J.M."/>
            <person name="Smith D.S."/>
            <person name="Levesque C.A."/>
            <person name="van der Lee T.A.J."/>
        </authorList>
    </citation>
    <scope>NUCLEOTIDE SEQUENCE [LARGE SCALE GENOMIC DNA]</scope>
    <source>
        <strain evidence="5 6">CBS 675.73</strain>
    </source>
</reference>
<dbReference type="Proteomes" id="UP000320333">
    <property type="component" value="Unassembled WGS sequence"/>
</dbReference>
<name>A0A507FQD5_9FUNG</name>
<evidence type="ECO:0000259" key="4">
    <source>
        <dbReference type="Pfam" id="PF00561"/>
    </source>
</evidence>
<evidence type="ECO:0000256" key="3">
    <source>
        <dbReference type="SAM" id="MobiDB-lite"/>
    </source>
</evidence>
<evidence type="ECO:0000256" key="1">
    <source>
        <dbReference type="ARBA" id="ARBA00022963"/>
    </source>
</evidence>
<dbReference type="PANTHER" id="PTHR11005">
    <property type="entry name" value="LYSOSOMAL ACID LIPASE-RELATED"/>
    <property type="match status" value="1"/>
</dbReference>
<dbReference type="InterPro" id="IPR029058">
    <property type="entry name" value="AB_hydrolase_fold"/>
</dbReference>
<dbReference type="EMBL" id="QEAP01000001">
    <property type="protein sequence ID" value="TPX78639.1"/>
    <property type="molecule type" value="Genomic_DNA"/>
</dbReference>
<feature type="region of interest" description="Disordered" evidence="3">
    <location>
        <begin position="666"/>
        <end position="704"/>
    </location>
</feature>
<feature type="compositionally biased region" description="Polar residues" evidence="3">
    <location>
        <begin position="12"/>
        <end position="26"/>
    </location>
</feature>
<organism evidence="5 6">
    <name type="scientific">Chytriomyces confervae</name>
    <dbReference type="NCBI Taxonomy" id="246404"/>
    <lineage>
        <taxon>Eukaryota</taxon>
        <taxon>Fungi</taxon>
        <taxon>Fungi incertae sedis</taxon>
        <taxon>Chytridiomycota</taxon>
        <taxon>Chytridiomycota incertae sedis</taxon>
        <taxon>Chytridiomycetes</taxon>
        <taxon>Chytridiales</taxon>
        <taxon>Chytriomycetaceae</taxon>
        <taxon>Chytriomyces</taxon>
    </lineage>
</organism>
<protein>
    <recommendedName>
        <fullName evidence="4">AB hydrolase-1 domain-containing protein</fullName>
    </recommendedName>
</protein>
<comment type="caution">
    <text evidence="5">The sequence shown here is derived from an EMBL/GenBank/DDBJ whole genome shotgun (WGS) entry which is preliminary data.</text>
</comment>
<dbReference type="SUPFAM" id="SSF53474">
    <property type="entry name" value="alpha/beta-Hydrolases"/>
    <property type="match status" value="1"/>
</dbReference>
<dbReference type="InterPro" id="IPR000073">
    <property type="entry name" value="AB_hydrolase_1"/>
</dbReference>
<keyword evidence="2" id="KW-0443">Lipid metabolism</keyword>
<feature type="compositionally biased region" description="Low complexity" evidence="3">
    <location>
        <begin position="666"/>
        <end position="698"/>
    </location>
</feature>
<dbReference type="Gene3D" id="3.40.50.1820">
    <property type="entry name" value="alpha/beta hydrolase"/>
    <property type="match status" value="1"/>
</dbReference>
<evidence type="ECO:0000256" key="2">
    <source>
        <dbReference type="ARBA" id="ARBA00023098"/>
    </source>
</evidence>
<feature type="compositionally biased region" description="Polar residues" evidence="3">
    <location>
        <begin position="434"/>
        <end position="447"/>
    </location>
</feature>
<evidence type="ECO:0000313" key="5">
    <source>
        <dbReference type="EMBL" id="TPX78639.1"/>
    </source>
</evidence>
<feature type="compositionally biased region" description="Polar residues" evidence="3">
    <location>
        <begin position="620"/>
        <end position="632"/>
    </location>
</feature>
<feature type="region of interest" description="Disordered" evidence="3">
    <location>
        <begin position="605"/>
        <end position="632"/>
    </location>
</feature>
<feature type="region of interest" description="Disordered" evidence="3">
    <location>
        <begin position="1"/>
        <end position="31"/>
    </location>
</feature>
<feature type="region of interest" description="Disordered" evidence="3">
    <location>
        <begin position="407"/>
        <end position="448"/>
    </location>
</feature>
<dbReference type="AlphaFoldDB" id="A0A507FQD5"/>
<feature type="compositionally biased region" description="Basic and acidic residues" evidence="3">
    <location>
        <begin position="422"/>
        <end position="433"/>
    </location>
</feature>
<feature type="domain" description="AB hydrolase-1" evidence="4">
    <location>
        <begin position="109"/>
        <end position="237"/>
    </location>
</feature>
<accession>A0A507FQD5</accession>
<keyword evidence="1" id="KW-0442">Lipid degradation</keyword>